<evidence type="ECO:0000313" key="2">
    <source>
        <dbReference type="Proteomes" id="UP000017396"/>
    </source>
</evidence>
<sequence>MPSTLSLKDTRQGDVRLQTPLPPLVTYLRGPDHWVPVGFRPLKVQRTGAGHFDLQLPEFGALGFQLAPRMVLQLIEDDECRYRLLSVPSPASDYQTDFSGLFQLTPRPPAVDVFWEARFAIQLTLPGFLGMFPQPVVQSAAQTAVSAMSASVCQNLVHNICCDYRSRHPGA</sequence>
<dbReference type="KEGG" id="glj:GKIL_1411"/>
<dbReference type="STRING" id="1183438.GKIL_1411"/>
<protein>
    <submittedName>
        <fullName evidence="1">Uncharacterized protein</fullName>
    </submittedName>
</protein>
<reference evidence="1 2" key="1">
    <citation type="journal article" date="2013" name="PLoS ONE">
        <title>Cultivation and Complete Genome Sequencing of Gloeobacter kilaueensis sp. nov., from a Lava Cave in Kilauea Caldera, Hawai'i.</title>
        <authorList>
            <person name="Saw J.H."/>
            <person name="Schatz M."/>
            <person name="Brown M.V."/>
            <person name="Kunkel D.D."/>
            <person name="Foster J.S."/>
            <person name="Shick H."/>
            <person name="Christensen S."/>
            <person name="Hou S."/>
            <person name="Wan X."/>
            <person name="Donachie S.P."/>
        </authorList>
    </citation>
    <scope>NUCLEOTIDE SEQUENCE [LARGE SCALE GENOMIC DNA]</scope>
    <source>
        <strain evidence="2">JS</strain>
    </source>
</reference>
<dbReference type="OrthoDB" id="456116at2"/>
<dbReference type="EMBL" id="CP003587">
    <property type="protein sequence ID" value="AGY57657.1"/>
    <property type="molecule type" value="Genomic_DNA"/>
</dbReference>
<proteinExistence type="predicted"/>
<organism evidence="1 2">
    <name type="scientific">Gloeobacter kilaueensis (strain ATCC BAA-2537 / CCAP 1431/1 / ULC 316 / JS1)</name>
    <dbReference type="NCBI Taxonomy" id="1183438"/>
    <lineage>
        <taxon>Bacteria</taxon>
        <taxon>Bacillati</taxon>
        <taxon>Cyanobacteriota</taxon>
        <taxon>Cyanophyceae</taxon>
        <taxon>Gloeobacterales</taxon>
        <taxon>Gloeobacteraceae</taxon>
        <taxon>Gloeobacter</taxon>
    </lineage>
</organism>
<accession>U5QFA9</accession>
<name>U5QFA9_GLOK1</name>
<gene>
    <name evidence="1" type="ORF">GKIL_1411</name>
</gene>
<dbReference type="InterPro" id="IPR023393">
    <property type="entry name" value="START-like_dom_sf"/>
</dbReference>
<evidence type="ECO:0000313" key="1">
    <source>
        <dbReference type="EMBL" id="AGY57657.1"/>
    </source>
</evidence>
<dbReference type="InterPro" id="IPR018971">
    <property type="entry name" value="DUF1997"/>
</dbReference>
<dbReference type="HOGENOM" id="CLU_096499_0_0_3"/>
<dbReference type="AlphaFoldDB" id="U5QFA9"/>
<dbReference type="Proteomes" id="UP000017396">
    <property type="component" value="Chromosome"/>
</dbReference>
<dbReference type="Gene3D" id="3.30.530.20">
    <property type="match status" value="1"/>
</dbReference>
<dbReference type="RefSeq" id="WP_023172755.1">
    <property type="nucleotide sequence ID" value="NC_022600.1"/>
</dbReference>
<keyword evidence="2" id="KW-1185">Reference proteome</keyword>
<dbReference type="Pfam" id="PF09366">
    <property type="entry name" value="DUF1997"/>
    <property type="match status" value="1"/>
</dbReference>